<dbReference type="RefSeq" id="WP_152501873.1">
    <property type="nucleotide sequence ID" value="NZ_CP120863.1"/>
</dbReference>
<gene>
    <name evidence="1" type="ORF">K1718_15850</name>
</gene>
<name>A0ABY8F2T1_9HYPH</name>
<dbReference type="InterPro" id="IPR005331">
    <property type="entry name" value="Sulfotransferase"/>
</dbReference>
<accession>A0ABY8F2T1</accession>
<sequence>MLNRVYSVFDRRLRPLRNHVYLVFPEHNIAYARVAEPAFQALGGVLNHLAGNKHSLQSIRQDTHASERNEQLLFHGNVELLTARELKRRYPDTKVIAWVQDPAQRLSYCYERVILSQNALPSYYSESGFDQLMSPQEFVEHISSISDLEADNLFRSQSAALTHKGTLTADIVLQVEQFDHSLAAFLSESTVAMRNIPRSRYRISDFVSYGTLCSFEDEGIRRKLQRRYHADYDLFYAEEAAYA</sequence>
<proteinExistence type="predicted"/>
<reference evidence="1 2" key="1">
    <citation type="submission" date="2023-03" db="EMBL/GenBank/DDBJ databases">
        <title>Roseibium porphyridii sp. nov. and Roseibium rhodosorbium sp. nov. isolated from marine algae, Porphyridium cruentum and Rhodosorus marinus, respectively.</title>
        <authorList>
            <person name="Lee M.W."/>
            <person name="Choi B.J."/>
            <person name="Lee J.K."/>
            <person name="Choi D.G."/>
            <person name="Baek J.H."/>
            <person name="Bayburt H."/>
            <person name="Kim J.M."/>
            <person name="Han D.M."/>
            <person name="Kim K.H."/>
            <person name="Jeon C.O."/>
        </authorList>
    </citation>
    <scope>NUCLEOTIDE SEQUENCE [LARGE SCALE GENOMIC DNA]</scope>
    <source>
        <strain evidence="1 2">KMA01</strain>
    </source>
</reference>
<dbReference type="Pfam" id="PF03567">
    <property type="entry name" value="Sulfotransfer_2"/>
    <property type="match status" value="1"/>
</dbReference>
<evidence type="ECO:0000313" key="2">
    <source>
        <dbReference type="Proteomes" id="UP001209803"/>
    </source>
</evidence>
<organism evidence="1 2">
    <name type="scientific">Roseibium porphyridii</name>
    <dbReference type="NCBI Taxonomy" id="2866279"/>
    <lineage>
        <taxon>Bacteria</taxon>
        <taxon>Pseudomonadati</taxon>
        <taxon>Pseudomonadota</taxon>
        <taxon>Alphaproteobacteria</taxon>
        <taxon>Hyphomicrobiales</taxon>
        <taxon>Stappiaceae</taxon>
        <taxon>Roseibium</taxon>
    </lineage>
</organism>
<dbReference type="Proteomes" id="UP001209803">
    <property type="component" value="Chromosome"/>
</dbReference>
<keyword evidence="2" id="KW-1185">Reference proteome</keyword>
<dbReference type="EMBL" id="CP120863">
    <property type="protein sequence ID" value="WFE87635.1"/>
    <property type="molecule type" value="Genomic_DNA"/>
</dbReference>
<protein>
    <submittedName>
        <fullName evidence="1">Sulfotransferase family 2 domain-containing protein</fullName>
    </submittedName>
</protein>
<evidence type="ECO:0000313" key="1">
    <source>
        <dbReference type="EMBL" id="WFE87635.1"/>
    </source>
</evidence>